<dbReference type="PANTHER" id="PTHR43364">
    <property type="entry name" value="NADH-SPECIFIC METHYLGLYOXAL REDUCTASE-RELATED"/>
    <property type="match status" value="1"/>
</dbReference>
<dbReference type="InterPro" id="IPR050523">
    <property type="entry name" value="AKR_Detox_Biosynth"/>
</dbReference>
<name>A0A1H1R8K7_9ACTN</name>
<feature type="domain" description="NADP-dependent oxidoreductase" evidence="3">
    <location>
        <begin position="17"/>
        <end position="316"/>
    </location>
</feature>
<dbReference type="FunFam" id="3.20.20.100:FF:000004">
    <property type="entry name" value="Oxidoreductase, aldo/keto reductase"/>
    <property type="match status" value="1"/>
</dbReference>
<evidence type="ECO:0000259" key="3">
    <source>
        <dbReference type="Pfam" id="PF00248"/>
    </source>
</evidence>
<proteinExistence type="predicted"/>
<dbReference type="SUPFAM" id="SSF51430">
    <property type="entry name" value="NAD(P)-linked oxidoreductase"/>
    <property type="match status" value="1"/>
</dbReference>
<evidence type="ECO:0000256" key="2">
    <source>
        <dbReference type="SAM" id="MobiDB-lite"/>
    </source>
</evidence>
<protein>
    <submittedName>
        <fullName evidence="4">Predicted oxidoreductase</fullName>
    </submittedName>
</protein>
<dbReference type="PANTHER" id="PTHR43364:SF4">
    <property type="entry name" value="NAD(P)-LINKED OXIDOREDUCTASE SUPERFAMILY PROTEIN"/>
    <property type="match status" value="1"/>
</dbReference>
<dbReference type="InterPro" id="IPR036812">
    <property type="entry name" value="NAD(P)_OxRdtase_dom_sf"/>
</dbReference>
<dbReference type="PRINTS" id="PR00069">
    <property type="entry name" value="ALDKETRDTASE"/>
</dbReference>
<accession>A0A1H1R8K7</accession>
<dbReference type="Pfam" id="PF00248">
    <property type="entry name" value="Aldo_ket_red"/>
    <property type="match status" value="1"/>
</dbReference>
<sequence>MTVDVVRLGDSGLQVSEITLGCMSFGGGSGRHSWALDEDASRVIIKQALDAGITTFDTANVYSTGRSEEITGKVLGELADRDDIVVATKVHGEMRPGPYGHGQSRKAILAEIDNSLRRLNMDYVDLYQIHRFDAEVPMEETMEALHDVVKAGKARYIGASSMWTWQFQELQNVAEANSWTPFISMQNHYNLLYREEEREMMPYCAATGVGVIPWSPLAGGRLARDWGVRGTARSEQSERKASPTNASDKSIHEAVTKIATERGVPRAGVALAWMLSKPYVHSPIIGATKPEQLTEALTSVDIALDDHEIEELEAAYTPRAIQGHQ</sequence>
<dbReference type="AlphaFoldDB" id="A0A1H1R8K7"/>
<dbReference type="InterPro" id="IPR023210">
    <property type="entry name" value="NADP_OxRdtase_dom"/>
</dbReference>
<keyword evidence="5" id="KW-1185">Reference proteome</keyword>
<dbReference type="EMBL" id="LT629772">
    <property type="protein sequence ID" value="SDS32023.1"/>
    <property type="molecule type" value="Genomic_DNA"/>
</dbReference>
<dbReference type="RefSeq" id="WP_172836095.1">
    <property type="nucleotide sequence ID" value="NZ_LT629772.1"/>
</dbReference>
<keyword evidence="1" id="KW-0560">Oxidoreductase</keyword>
<dbReference type="GO" id="GO:0005829">
    <property type="term" value="C:cytosol"/>
    <property type="evidence" value="ECO:0007669"/>
    <property type="project" value="TreeGrafter"/>
</dbReference>
<organism evidence="4 5">
    <name type="scientific">Microlunatus soli</name>
    <dbReference type="NCBI Taxonomy" id="630515"/>
    <lineage>
        <taxon>Bacteria</taxon>
        <taxon>Bacillati</taxon>
        <taxon>Actinomycetota</taxon>
        <taxon>Actinomycetes</taxon>
        <taxon>Propionibacteriales</taxon>
        <taxon>Propionibacteriaceae</taxon>
        <taxon>Microlunatus</taxon>
    </lineage>
</organism>
<dbReference type="STRING" id="630515.SAMN04489812_1552"/>
<dbReference type="CDD" id="cd19079">
    <property type="entry name" value="AKR_EcYajO-like"/>
    <property type="match status" value="1"/>
</dbReference>
<evidence type="ECO:0000313" key="4">
    <source>
        <dbReference type="EMBL" id="SDS32023.1"/>
    </source>
</evidence>
<dbReference type="Proteomes" id="UP000199103">
    <property type="component" value="Chromosome I"/>
</dbReference>
<dbReference type="InterPro" id="IPR020471">
    <property type="entry name" value="AKR"/>
</dbReference>
<feature type="region of interest" description="Disordered" evidence="2">
    <location>
        <begin position="228"/>
        <end position="251"/>
    </location>
</feature>
<reference evidence="4 5" key="1">
    <citation type="submission" date="2016-10" db="EMBL/GenBank/DDBJ databases">
        <authorList>
            <person name="de Groot N.N."/>
        </authorList>
    </citation>
    <scope>NUCLEOTIDE SEQUENCE [LARGE SCALE GENOMIC DNA]</scope>
    <source>
        <strain evidence="4 5">DSM 21800</strain>
    </source>
</reference>
<evidence type="ECO:0000313" key="5">
    <source>
        <dbReference type="Proteomes" id="UP000199103"/>
    </source>
</evidence>
<gene>
    <name evidence="4" type="ORF">SAMN04489812_1552</name>
</gene>
<dbReference type="Gene3D" id="3.20.20.100">
    <property type="entry name" value="NADP-dependent oxidoreductase domain"/>
    <property type="match status" value="1"/>
</dbReference>
<dbReference type="GO" id="GO:0016491">
    <property type="term" value="F:oxidoreductase activity"/>
    <property type="evidence" value="ECO:0007669"/>
    <property type="project" value="UniProtKB-KW"/>
</dbReference>
<evidence type="ECO:0000256" key="1">
    <source>
        <dbReference type="ARBA" id="ARBA00023002"/>
    </source>
</evidence>